<evidence type="ECO:0008006" key="3">
    <source>
        <dbReference type="Google" id="ProtNLM"/>
    </source>
</evidence>
<feature type="signal peptide" evidence="1">
    <location>
        <begin position="1"/>
        <end position="27"/>
    </location>
</feature>
<keyword evidence="1" id="KW-0732">Signal</keyword>
<sequence length="122" mass="13850">MPSQPAKQMSAPLSFFLFLLFLARRQGHVFYFHFKEVVPFLRNLLTNFLSPELLEQGPKAPVVHLCRRCIQIGLLGLSGTRAAEHHTCHYKASVSGADRPDRRTLTLEFDALGFGHSTEHLY</sequence>
<protein>
    <recommendedName>
        <fullName evidence="3">Secreted protein</fullName>
    </recommendedName>
</protein>
<dbReference type="EMBL" id="GFPF01001946">
    <property type="protein sequence ID" value="MAA13092.1"/>
    <property type="molecule type" value="Transcribed_RNA"/>
</dbReference>
<evidence type="ECO:0000313" key="2">
    <source>
        <dbReference type="EMBL" id="MAA13092.1"/>
    </source>
</evidence>
<reference evidence="2" key="1">
    <citation type="journal article" date="2017" name="Parasit. Vectors">
        <title>Sialotranscriptomics of Rhipicephalus zambeziensis reveals intricate expression profiles of secretory proteins and suggests tight temporal transcriptional regulation during blood-feeding.</title>
        <authorList>
            <person name="de Castro M.H."/>
            <person name="de Klerk D."/>
            <person name="Pienaar R."/>
            <person name="Rees D.J.G."/>
            <person name="Mans B.J."/>
        </authorList>
    </citation>
    <scope>NUCLEOTIDE SEQUENCE</scope>
    <source>
        <tissue evidence="2">Salivary glands</tissue>
    </source>
</reference>
<evidence type="ECO:0000256" key="1">
    <source>
        <dbReference type="SAM" id="SignalP"/>
    </source>
</evidence>
<feature type="chain" id="PRO_5012443261" description="Secreted protein" evidence="1">
    <location>
        <begin position="28"/>
        <end position="122"/>
    </location>
</feature>
<organism evidence="2">
    <name type="scientific">Rhipicephalus zambeziensis</name>
    <dbReference type="NCBI Taxonomy" id="60191"/>
    <lineage>
        <taxon>Eukaryota</taxon>
        <taxon>Metazoa</taxon>
        <taxon>Ecdysozoa</taxon>
        <taxon>Arthropoda</taxon>
        <taxon>Chelicerata</taxon>
        <taxon>Arachnida</taxon>
        <taxon>Acari</taxon>
        <taxon>Parasitiformes</taxon>
        <taxon>Ixodida</taxon>
        <taxon>Ixodoidea</taxon>
        <taxon>Ixodidae</taxon>
        <taxon>Rhipicephalinae</taxon>
        <taxon>Rhipicephalus</taxon>
        <taxon>Rhipicephalus</taxon>
    </lineage>
</organism>
<dbReference type="AlphaFoldDB" id="A0A224YH14"/>
<name>A0A224YH14_9ACAR</name>
<accession>A0A224YH14</accession>
<proteinExistence type="predicted"/>